<keyword evidence="1" id="KW-0472">Membrane</keyword>
<organism evidence="2 3">
    <name type="scientific">Koleobacter methoxysyntrophicus</name>
    <dbReference type="NCBI Taxonomy" id="2751313"/>
    <lineage>
        <taxon>Bacteria</taxon>
        <taxon>Bacillati</taxon>
        <taxon>Bacillota</taxon>
        <taxon>Clostridia</taxon>
        <taxon>Koleobacterales</taxon>
        <taxon>Koleobacteraceae</taxon>
        <taxon>Koleobacter</taxon>
    </lineage>
</organism>
<dbReference type="AlphaFoldDB" id="A0A8A0RMG3"/>
<evidence type="ECO:0000256" key="1">
    <source>
        <dbReference type="SAM" id="Phobius"/>
    </source>
</evidence>
<dbReference type="EMBL" id="CP059066">
    <property type="protein sequence ID" value="QSQ08647.1"/>
    <property type="molecule type" value="Genomic_DNA"/>
</dbReference>
<dbReference type="RefSeq" id="WP_206708852.1">
    <property type="nucleotide sequence ID" value="NZ_CP059066.1"/>
</dbReference>
<feature type="transmembrane region" description="Helical" evidence="1">
    <location>
        <begin position="17"/>
        <end position="41"/>
    </location>
</feature>
<dbReference type="Pfam" id="PF14584">
    <property type="entry name" value="DUF4446"/>
    <property type="match status" value="1"/>
</dbReference>
<evidence type="ECO:0000313" key="2">
    <source>
        <dbReference type="EMBL" id="QSQ08647.1"/>
    </source>
</evidence>
<evidence type="ECO:0000313" key="3">
    <source>
        <dbReference type="Proteomes" id="UP000662904"/>
    </source>
</evidence>
<reference evidence="2" key="1">
    <citation type="submission" date="2020-07" db="EMBL/GenBank/DDBJ databases">
        <title>Koleobacter methoxysyntrophicus gen. nov., sp. nov., a novel anaerobic bacterium isolated from deep subsurface oil field and proposal of Koleobacterales ord. nov. in the phylum Firmicutes.</title>
        <authorList>
            <person name="Sakamoto S."/>
            <person name="Tamaki H."/>
        </authorList>
    </citation>
    <scope>NUCLEOTIDE SEQUENCE</scope>
    <source>
        <strain evidence="2">NRmbB1</strain>
    </source>
</reference>
<name>A0A8A0RMG3_9FIRM</name>
<keyword evidence="1" id="KW-1133">Transmembrane helix</keyword>
<accession>A0A8A0RMG3</accession>
<keyword evidence="3" id="KW-1185">Reference proteome</keyword>
<protein>
    <recommendedName>
        <fullName evidence="4">DUF4446 domain-containing protein</fullName>
    </recommendedName>
</protein>
<keyword evidence="1" id="KW-0812">Transmembrane</keyword>
<evidence type="ECO:0008006" key="4">
    <source>
        <dbReference type="Google" id="ProtNLM"/>
    </source>
</evidence>
<dbReference type="KEGG" id="kme:H0A61_00985"/>
<gene>
    <name evidence="2" type="ORF">H0A61_00985</name>
</gene>
<proteinExistence type="predicted"/>
<sequence length="173" mass="19736">MNLQSFVDNFSAFINQYIAEALLISLLLLVVSFLVLLILILKMRRVTRIYRQLITGSEGVNLEGLLVENMKIVYTALNRIKDMEETFRDFEARLDNCLQKVGIVRYNAFKDVGGELSFAIALLDSNNNGLVLNSVYGRQENRTYAKPIVNGRCSYQLSVEEREAVDIALKSRY</sequence>
<dbReference type="Proteomes" id="UP000662904">
    <property type="component" value="Chromosome"/>
</dbReference>
<dbReference type="InterPro" id="IPR027981">
    <property type="entry name" value="DUF4446"/>
</dbReference>